<sequence length="141" mass="16302">MIKTFGDKETEQLFQKEFVAKFQKIAKVAYRKLKMVNDATQLEDLNFPDISAEELAQELELDKEIVYEIICERKGIDFKIASKLSSRFPQKKVLITFQNCKLGVKAIKELEEESGRKFTYQMSGGHEGNYTHDSNTEIIKV</sequence>
<organism evidence="1 2">
    <name type="scientific">Ambispora gerdemannii</name>
    <dbReference type="NCBI Taxonomy" id="144530"/>
    <lineage>
        <taxon>Eukaryota</taxon>
        <taxon>Fungi</taxon>
        <taxon>Fungi incertae sedis</taxon>
        <taxon>Mucoromycota</taxon>
        <taxon>Glomeromycotina</taxon>
        <taxon>Glomeromycetes</taxon>
        <taxon>Archaeosporales</taxon>
        <taxon>Ambisporaceae</taxon>
        <taxon>Ambispora</taxon>
    </lineage>
</organism>
<dbReference type="OrthoDB" id="10457908at2759"/>
<dbReference type="InterPro" id="IPR035093">
    <property type="entry name" value="RelE/ParE_toxin_dom_sf"/>
</dbReference>
<reference evidence="1" key="1">
    <citation type="submission" date="2021-06" db="EMBL/GenBank/DDBJ databases">
        <authorList>
            <person name="Kallberg Y."/>
            <person name="Tangrot J."/>
            <person name="Rosling A."/>
        </authorList>
    </citation>
    <scope>NUCLEOTIDE SEQUENCE</scope>
    <source>
        <strain evidence="1">MT106</strain>
    </source>
</reference>
<gene>
    <name evidence="1" type="ORF">AGERDE_LOCUS2828</name>
</gene>
<dbReference type="EMBL" id="CAJVPL010000248">
    <property type="protein sequence ID" value="CAG8472891.1"/>
    <property type="molecule type" value="Genomic_DNA"/>
</dbReference>
<evidence type="ECO:0000313" key="1">
    <source>
        <dbReference type="EMBL" id="CAG8472891.1"/>
    </source>
</evidence>
<accession>A0A9N8W0J7</accession>
<comment type="caution">
    <text evidence="1">The sequence shown here is derived from an EMBL/GenBank/DDBJ whole genome shotgun (WGS) entry which is preliminary data.</text>
</comment>
<evidence type="ECO:0000313" key="2">
    <source>
        <dbReference type="Proteomes" id="UP000789831"/>
    </source>
</evidence>
<protein>
    <submittedName>
        <fullName evidence="1">2993_t:CDS:1</fullName>
    </submittedName>
</protein>
<dbReference type="Proteomes" id="UP000789831">
    <property type="component" value="Unassembled WGS sequence"/>
</dbReference>
<keyword evidence="2" id="KW-1185">Reference proteome</keyword>
<dbReference type="AlphaFoldDB" id="A0A9N8W0J7"/>
<dbReference type="Gene3D" id="3.30.2310.20">
    <property type="entry name" value="RelE-like"/>
    <property type="match status" value="1"/>
</dbReference>
<proteinExistence type="predicted"/>
<name>A0A9N8W0J7_9GLOM</name>